<proteinExistence type="predicted"/>
<name>A0A0A1MN20_9BACI</name>
<evidence type="ECO:0000313" key="1">
    <source>
        <dbReference type="EMBL" id="CEI81199.1"/>
    </source>
</evidence>
<dbReference type="SUPFAM" id="SSF160214">
    <property type="entry name" value="FlaG-like"/>
    <property type="match status" value="1"/>
</dbReference>
<protein>
    <submittedName>
        <fullName evidence="1">Flagellar protein FlaG</fullName>
    </submittedName>
</protein>
<dbReference type="NCBIfam" id="NF005834">
    <property type="entry name" value="PRK07738.1"/>
    <property type="match status" value="1"/>
</dbReference>
<keyword evidence="2" id="KW-1185">Reference proteome</keyword>
<dbReference type="AlphaFoldDB" id="A0A0A1MN20"/>
<dbReference type="InterPro" id="IPR005186">
    <property type="entry name" value="FlaG"/>
</dbReference>
<organism evidence="1 2">
    <name type="scientific">Oceanobacillus oncorhynchi</name>
    <dbReference type="NCBI Taxonomy" id="545501"/>
    <lineage>
        <taxon>Bacteria</taxon>
        <taxon>Bacillati</taxon>
        <taxon>Bacillota</taxon>
        <taxon>Bacilli</taxon>
        <taxon>Bacillales</taxon>
        <taxon>Bacillaceae</taxon>
        <taxon>Oceanobacillus</taxon>
    </lineage>
</organism>
<keyword evidence="1" id="KW-0282">Flagellum</keyword>
<gene>
    <name evidence="1" type="ORF">BN997_01017</name>
</gene>
<dbReference type="PANTHER" id="PTHR37166:SF1">
    <property type="entry name" value="PROTEIN FLAG"/>
    <property type="match status" value="1"/>
</dbReference>
<dbReference type="Proteomes" id="UP000040453">
    <property type="component" value="Unassembled WGS sequence"/>
</dbReference>
<dbReference type="PANTHER" id="PTHR37166">
    <property type="entry name" value="PROTEIN FLAG"/>
    <property type="match status" value="1"/>
</dbReference>
<reference evidence="1 2" key="1">
    <citation type="submission" date="2014-11" db="EMBL/GenBank/DDBJ databases">
        <authorList>
            <person name="Urmite Genomes Urmite Genomes"/>
        </authorList>
    </citation>
    <scope>NUCLEOTIDE SEQUENCE [LARGE SCALE GENOMIC DNA]</scope>
    <source>
        <strain evidence="1 2">Oc5</strain>
    </source>
</reference>
<sequence length="119" mass="13492">MVVNKTGVQDTSFIPHPIKAVTSPAALPSEAKEIEATKTEASRAVSKEQVEQVIEKMNGFLEPVRRNVKFEMHDKLEKYYVTVVDADKDEVIREIPPKKLLDMYAEMADFMGLLINKKI</sequence>
<dbReference type="Pfam" id="PF03646">
    <property type="entry name" value="FlaG"/>
    <property type="match status" value="1"/>
</dbReference>
<dbReference type="Gene3D" id="3.30.160.170">
    <property type="entry name" value="FlaG-like"/>
    <property type="match status" value="1"/>
</dbReference>
<keyword evidence="1" id="KW-0966">Cell projection</keyword>
<dbReference type="STRING" id="545501.BN997_01017"/>
<evidence type="ECO:0000313" key="2">
    <source>
        <dbReference type="Proteomes" id="UP000040453"/>
    </source>
</evidence>
<dbReference type="RefSeq" id="WP_084612853.1">
    <property type="nucleotide sequence ID" value="NZ_CAXOIH010000010.1"/>
</dbReference>
<dbReference type="OrthoDB" id="9799867at2"/>
<dbReference type="InterPro" id="IPR035924">
    <property type="entry name" value="FlaG-like_sf"/>
</dbReference>
<dbReference type="EMBL" id="CDGG01000001">
    <property type="protein sequence ID" value="CEI81199.1"/>
    <property type="molecule type" value="Genomic_DNA"/>
</dbReference>
<keyword evidence="1" id="KW-0969">Cilium</keyword>
<accession>A0A0A1MN20</accession>